<dbReference type="Proteomes" id="UP000507470">
    <property type="component" value="Unassembled WGS sequence"/>
</dbReference>
<dbReference type="Gene3D" id="3.10.10.10">
    <property type="entry name" value="HIV Type 1 Reverse Transcriptase, subunit A, domain 1"/>
    <property type="match status" value="1"/>
</dbReference>
<evidence type="ECO:0000313" key="3">
    <source>
        <dbReference type="Proteomes" id="UP000507470"/>
    </source>
</evidence>
<protein>
    <recommendedName>
        <fullName evidence="1">Reverse transcriptase domain-containing protein</fullName>
    </recommendedName>
</protein>
<dbReference type="CDD" id="cd01647">
    <property type="entry name" value="RT_LTR"/>
    <property type="match status" value="1"/>
</dbReference>
<reference evidence="2 3" key="1">
    <citation type="submission" date="2020-06" db="EMBL/GenBank/DDBJ databases">
        <authorList>
            <person name="Li R."/>
            <person name="Bekaert M."/>
        </authorList>
    </citation>
    <scope>NUCLEOTIDE SEQUENCE [LARGE SCALE GENOMIC DNA]</scope>
    <source>
        <strain evidence="3">wild</strain>
    </source>
</reference>
<organism evidence="2 3">
    <name type="scientific">Mytilus coruscus</name>
    <name type="common">Sea mussel</name>
    <dbReference type="NCBI Taxonomy" id="42192"/>
    <lineage>
        <taxon>Eukaryota</taxon>
        <taxon>Metazoa</taxon>
        <taxon>Spiralia</taxon>
        <taxon>Lophotrochozoa</taxon>
        <taxon>Mollusca</taxon>
        <taxon>Bivalvia</taxon>
        <taxon>Autobranchia</taxon>
        <taxon>Pteriomorphia</taxon>
        <taxon>Mytilida</taxon>
        <taxon>Mytiloidea</taxon>
        <taxon>Mytilidae</taxon>
        <taxon>Mytilinae</taxon>
        <taxon>Mytilus</taxon>
    </lineage>
</organism>
<feature type="domain" description="Reverse transcriptase" evidence="1">
    <location>
        <begin position="24"/>
        <end position="94"/>
    </location>
</feature>
<dbReference type="SUPFAM" id="SSF56672">
    <property type="entry name" value="DNA/RNA polymerases"/>
    <property type="match status" value="1"/>
</dbReference>
<dbReference type="InterPro" id="IPR000477">
    <property type="entry name" value="RT_dom"/>
</dbReference>
<evidence type="ECO:0000313" key="2">
    <source>
        <dbReference type="EMBL" id="CAC5424910.1"/>
    </source>
</evidence>
<keyword evidence="3" id="KW-1185">Reference proteome</keyword>
<name>A0A6J8EWN1_MYTCO</name>
<evidence type="ECO:0000259" key="1">
    <source>
        <dbReference type="Pfam" id="PF00078"/>
    </source>
</evidence>
<dbReference type="Pfam" id="PF00078">
    <property type="entry name" value="RVT_1"/>
    <property type="match status" value="1"/>
</dbReference>
<dbReference type="PANTHER" id="PTHR37984:SF7">
    <property type="entry name" value="INTEGRASE CATALYTIC DOMAIN-CONTAINING PROTEIN"/>
    <property type="match status" value="1"/>
</dbReference>
<dbReference type="Gene3D" id="3.30.70.270">
    <property type="match status" value="1"/>
</dbReference>
<dbReference type="EMBL" id="CACVKT020010108">
    <property type="protein sequence ID" value="CAC5424910.1"/>
    <property type="molecule type" value="Genomic_DNA"/>
</dbReference>
<proteinExistence type="predicted"/>
<dbReference type="PANTHER" id="PTHR37984">
    <property type="entry name" value="PROTEIN CBG26694"/>
    <property type="match status" value="1"/>
</dbReference>
<gene>
    <name evidence="2" type="ORF">MCOR_56777</name>
</gene>
<dbReference type="InterPro" id="IPR043502">
    <property type="entry name" value="DNA/RNA_pol_sf"/>
</dbReference>
<dbReference type="OrthoDB" id="6776789at2759"/>
<sequence length="186" mass="21823">MEDKEVIRKADEPTDWVNSLVVVEKPKTGKLRICLDPRNLNKAIKREHFALPTIEDITTRLTGAKYLSKLDCNNGYWQLRMDKESQLLTTFNSPFGRYCFFECLLELNRLKKSFKTSVWLFENLKGVETDIDDILVWGNNAKRNTMIDFAQFLTDVKRLDFVKCRKMQVSSQRGGVHRTHSKRQME</sequence>
<dbReference type="InterPro" id="IPR050951">
    <property type="entry name" value="Retrovirus_Pol_polyprotein"/>
</dbReference>
<dbReference type="AlphaFoldDB" id="A0A6J8EWN1"/>
<dbReference type="InterPro" id="IPR043128">
    <property type="entry name" value="Rev_trsase/Diguanyl_cyclase"/>
</dbReference>
<accession>A0A6J8EWN1</accession>